<keyword evidence="5" id="KW-1185">Reference proteome</keyword>
<sequence length="265" mass="28610">MATLGSKYGILDAVLCEDRVLANILSCEGTFVTSAAIFGTIQRELSAYMRTRLGAWLLCVADDYSLSSGCLALALNILDRFLALQPVTRSEFQKVGAACLLIASKIRNRRPISVSALCFLAADCFSCQELIQQEKEVLDVLKWRSEAIVATDVTACLLYRLDPVPDQYSAWHRATNSLIDRALVDPRAGTLRASVLSAACCALAASTLETPSGLTSDEILQRLAAILSREVVELKGARELVTSILATVTLDILGEEEEPPAAARS</sequence>
<dbReference type="Pfam" id="PF09080">
    <property type="entry name" value="K-cyclin_vir_C"/>
    <property type="match status" value="1"/>
</dbReference>
<evidence type="ECO:0000256" key="2">
    <source>
        <dbReference type="RuleBase" id="RU000383"/>
    </source>
</evidence>
<dbReference type="CDD" id="cd20518">
    <property type="entry name" value="CYCLIN_vCyC_rpt2"/>
    <property type="match status" value="1"/>
</dbReference>
<dbReference type="InterPro" id="IPR013763">
    <property type="entry name" value="Cyclin-like_dom"/>
</dbReference>
<evidence type="ECO:0000313" key="4">
    <source>
        <dbReference type="EMBL" id="AGY30759.1"/>
    </source>
</evidence>
<dbReference type="SUPFAM" id="SSF47954">
    <property type="entry name" value="Cyclin-like"/>
    <property type="match status" value="2"/>
</dbReference>
<dbReference type="SMART" id="SM00385">
    <property type="entry name" value="CYCLIN"/>
    <property type="match status" value="1"/>
</dbReference>
<feature type="domain" description="Cyclin-like" evidence="3">
    <location>
        <begin position="55"/>
        <end position="139"/>
    </location>
</feature>
<dbReference type="Pfam" id="PF00134">
    <property type="entry name" value="Cyclin_N"/>
    <property type="match status" value="1"/>
</dbReference>
<dbReference type="EMBL" id="KF703446">
    <property type="protein sequence ID" value="AGY30759.1"/>
    <property type="molecule type" value="Genomic_DNA"/>
</dbReference>
<protein>
    <submittedName>
        <fullName evidence="4">ORF72</fullName>
    </submittedName>
</protein>
<accession>U5NJ04</accession>
<evidence type="ECO:0000256" key="1">
    <source>
        <dbReference type="ARBA" id="ARBA00023127"/>
    </source>
</evidence>
<dbReference type="InterPro" id="IPR039361">
    <property type="entry name" value="Cyclin"/>
</dbReference>
<evidence type="ECO:0000259" key="3">
    <source>
        <dbReference type="SMART" id="SM00385"/>
    </source>
</evidence>
<dbReference type="PANTHER" id="PTHR10177">
    <property type="entry name" value="CYCLINS"/>
    <property type="match status" value="1"/>
</dbReference>
<dbReference type="Gene3D" id="1.10.472.10">
    <property type="entry name" value="Cyclin-like"/>
    <property type="match status" value="2"/>
</dbReference>
<reference evidence="4 5" key="1">
    <citation type="journal article" date="2013" name="J. Virol.">
        <title>Next-Generation Sequence Analysis of the Genome of RFHVMn, the Macaque Homolog of Kaposi's Sarcoma (KS)-Associated Herpesvirus, from a KS-Like Tumor of a Pig-Tailed Macaque.</title>
        <authorList>
            <person name="Bruce A.G."/>
            <person name="Ryan J.T."/>
            <person name="Thomas M.J."/>
            <person name="Peng X."/>
            <person name="Grundhoff A."/>
            <person name="Tsai C.C."/>
            <person name="Rose T.M."/>
        </authorList>
    </citation>
    <scope>NUCLEOTIDE SEQUENCE [LARGE SCALE GENOMIC DNA]</scope>
    <source>
        <strain evidence="4">RFHVMnM78114</strain>
    </source>
</reference>
<dbReference type="KEGG" id="vg:65099426"/>
<dbReference type="InterPro" id="IPR048258">
    <property type="entry name" value="Cyclins_cyclin-box"/>
</dbReference>
<dbReference type="GeneID" id="65099426"/>
<dbReference type="PROSITE" id="PS00292">
    <property type="entry name" value="CYCLINS"/>
    <property type="match status" value="1"/>
</dbReference>
<dbReference type="InterPro" id="IPR036915">
    <property type="entry name" value="Cyclin-like_sf"/>
</dbReference>
<keyword evidence="1 2" id="KW-0195">Cyclin</keyword>
<comment type="similarity">
    <text evidence="2">Belongs to the cyclin family.</text>
</comment>
<organism evidence="4 5">
    <name type="scientific">Retroperitoneal fibromatosis-associated herpesvirus</name>
    <dbReference type="NCBI Taxonomy" id="111469"/>
    <lineage>
        <taxon>Viruses</taxon>
        <taxon>Duplodnaviria</taxon>
        <taxon>Heunggongvirae</taxon>
        <taxon>Peploviricota</taxon>
        <taxon>Herviviricetes</taxon>
        <taxon>Herpesvirales</taxon>
        <taxon>Orthoherpesviridae</taxon>
        <taxon>Gammaherpesvirinae</taxon>
        <taxon>Rhadinovirus</taxon>
        <taxon>Rhadinovirus macacinegamma8</taxon>
        <taxon>Macacine gammaherpesvirus 8</taxon>
    </lineage>
</organism>
<dbReference type="InterPro" id="IPR006671">
    <property type="entry name" value="Cyclin_N"/>
</dbReference>
<evidence type="ECO:0000313" key="5">
    <source>
        <dbReference type="Proteomes" id="UP000134372"/>
    </source>
</evidence>
<name>U5NJ04_9GAMA</name>
<dbReference type="FunFam" id="1.10.472.10:FF:000057">
    <property type="entry name" value="Cyclin N-terminal domain containing 2"/>
    <property type="match status" value="1"/>
</dbReference>
<dbReference type="Proteomes" id="UP000134372">
    <property type="component" value="Segment"/>
</dbReference>
<dbReference type="InterPro" id="IPR015164">
    <property type="entry name" value="K-cyclin_C"/>
</dbReference>
<proteinExistence type="inferred from homology"/>
<dbReference type="RefSeq" id="YP_010084440.1">
    <property type="nucleotide sequence ID" value="NC_055135.1"/>
</dbReference>